<organism evidence="2 3">
    <name type="scientific">Phyllosticta capitalensis</name>
    <dbReference type="NCBI Taxonomy" id="121624"/>
    <lineage>
        <taxon>Eukaryota</taxon>
        <taxon>Fungi</taxon>
        <taxon>Dikarya</taxon>
        <taxon>Ascomycota</taxon>
        <taxon>Pezizomycotina</taxon>
        <taxon>Dothideomycetes</taxon>
        <taxon>Dothideomycetes incertae sedis</taxon>
        <taxon>Botryosphaeriales</taxon>
        <taxon>Phyllostictaceae</taxon>
        <taxon>Phyllosticta</taxon>
    </lineage>
</organism>
<accession>A0ABR1YSQ3</accession>
<name>A0ABR1YSQ3_9PEZI</name>
<dbReference type="Proteomes" id="UP001492380">
    <property type="component" value="Unassembled WGS sequence"/>
</dbReference>
<gene>
    <name evidence="2" type="ORF">HDK90DRAFT_204701</name>
</gene>
<comment type="caution">
    <text evidence="2">The sequence shown here is derived from an EMBL/GenBank/DDBJ whole genome shotgun (WGS) entry which is preliminary data.</text>
</comment>
<keyword evidence="3" id="KW-1185">Reference proteome</keyword>
<protein>
    <recommendedName>
        <fullName evidence="4">F-box domain-containing protein</fullName>
    </recommendedName>
</protein>
<proteinExistence type="predicted"/>
<dbReference type="EMBL" id="JBBWRZ010000004">
    <property type="protein sequence ID" value="KAK8237804.1"/>
    <property type="molecule type" value="Genomic_DNA"/>
</dbReference>
<reference evidence="2 3" key="1">
    <citation type="submission" date="2024-04" db="EMBL/GenBank/DDBJ databases">
        <title>Phyllosticta paracitricarpa is synonymous to the EU quarantine fungus P. citricarpa based on phylogenomic analyses.</title>
        <authorList>
            <consortium name="Lawrence Berkeley National Laboratory"/>
            <person name="Van Ingen-Buijs V.A."/>
            <person name="Van Westerhoven A.C."/>
            <person name="Haridas S."/>
            <person name="Skiadas P."/>
            <person name="Martin F."/>
            <person name="Groenewald J.Z."/>
            <person name="Crous P.W."/>
            <person name="Seidl M.F."/>
        </authorList>
    </citation>
    <scope>NUCLEOTIDE SEQUENCE [LARGE SCALE GENOMIC DNA]</scope>
    <source>
        <strain evidence="2 3">CBS 123374</strain>
    </source>
</reference>
<sequence>MAMQIATKVPASEDPATTLPQATKRQVVKATYPALPHPASEQGIFGKLPAELKVTIVEELDYLSAVSLAATNGYWRLFDPVSEVHVLEKTKFVIKVQCFKKHRFIEDPDCRFAQALKAMRQVQSLHRSQERPLHPSEVQSLLPLINELRFPSVQISGRATLESWSPHEGFACFKCYRVKKTASFKQRGQRVFLSKTGRRYYSANPICTDCLTSTRTFSHGSHAGVTNPVRPRWFCSSHNPFSYESYARVTNPVRPRWFCEICRRLSTPLVGFDDRVLYGCPVCQSCRWFHEEDCRDGSGPLLCPSCNGELVFGWSHLGCGSIDGREKEAKESESQQ</sequence>
<evidence type="ECO:0000256" key="1">
    <source>
        <dbReference type="SAM" id="MobiDB-lite"/>
    </source>
</evidence>
<evidence type="ECO:0000313" key="3">
    <source>
        <dbReference type="Proteomes" id="UP001492380"/>
    </source>
</evidence>
<evidence type="ECO:0008006" key="4">
    <source>
        <dbReference type="Google" id="ProtNLM"/>
    </source>
</evidence>
<evidence type="ECO:0000313" key="2">
    <source>
        <dbReference type="EMBL" id="KAK8237804.1"/>
    </source>
</evidence>
<feature type="region of interest" description="Disordered" evidence="1">
    <location>
        <begin position="1"/>
        <end position="20"/>
    </location>
</feature>